<keyword evidence="2" id="KW-1185">Reference proteome</keyword>
<evidence type="ECO:0000313" key="2">
    <source>
        <dbReference type="Proteomes" id="UP000237246"/>
    </source>
</evidence>
<organism evidence="1 2">
    <name type="scientific">Bambusicola thoracicus</name>
    <name type="common">Chinese bamboo-partridge</name>
    <name type="synonym">Perdix thoracica</name>
    <dbReference type="NCBI Taxonomy" id="9083"/>
    <lineage>
        <taxon>Eukaryota</taxon>
        <taxon>Metazoa</taxon>
        <taxon>Chordata</taxon>
        <taxon>Craniata</taxon>
        <taxon>Vertebrata</taxon>
        <taxon>Euteleostomi</taxon>
        <taxon>Archelosauria</taxon>
        <taxon>Archosauria</taxon>
        <taxon>Dinosauria</taxon>
        <taxon>Saurischia</taxon>
        <taxon>Theropoda</taxon>
        <taxon>Coelurosauria</taxon>
        <taxon>Aves</taxon>
        <taxon>Neognathae</taxon>
        <taxon>Galloanserae</taxon>
        <taxon>Galliformes</taxon>
        <taxon>Phasianidae</taxon>
        <taxon>Perdicinae</taxon>
        <taxon>Bambusicola</taxon>
    </lineage>
</organism>
<dbReference type="EMBL" id="PPHD01094105">
    <property type="protein sequence ID" value="POI19807.1"/>
    <property type="molecule type" value="Genomic_DNA"/>
</dbReference>
<proteinExistence type="predicted"/>
<dbReference type="AlphaFoldDB" id="A0A2P4S6T0"/>
<name>A0A2P4S6T0_BAMTH</name>
<accession>A0A2P4S6T0</accession>
<reference evidence="1 2" key="1">
    <citation type="submission" date="2018-01" db="EMBL/GenBank/DDBJ databases">
        <title>Comparison of the Chinese Bamboo Partridge and Red Junglefowl genome sequences highlights the importance of demography in genome evolution.</title>
        <authorList>
            <person name="Tiley G.P."/>
            <person name="Kimball R.T."/>
            <person name="Braun E.L."/>
            <person name="Burleigh J.G."/>
        </authorList>
    </citation>
    <scope>NUCLEOTIDE SEQUENCE [LARGE SCALE GENOMIC DNA]</scope>
    <source>
        <strain evidence="1">RTK389</strain>
        <tissue evidence="1">Blood</tissue>
    </source>
</reference>
<comment type="caution">
    <text evidence="1">The sequence shown here is derived from an EMBL/GenBank/DDBJ whole genome shotgun (WGS) entry which is preliminary data.</text>
</comment>
<evidence type="ECO:0000313" key="1">
    <source>
        <dbReference type="EMBL" id="POI19807.1"/>
    </source>
</evidence>
<gene>
    <name evidence="1" type="ORF">CIB84_016448</name>
</gene>
<feature type="non-terminal residue" evidence="1">
    <location>
        <position position="1"/>
    </location>
</feature>
<sequence>SIILSFYPTFFTFQPHFLQFPSASFCFAPQLSELRRSSSPSTEWVCKQFETQHHQNNYLQAAGSAGLCHDATAHQAVQGLAKRSGIKGQQCSQKGT</sequence>
<protein>
    <submittedName>
        <fullName evidence="1">Uncharacterized protein</fullName>
    </submittedName>
</protein>
<dbReference type="Proteomes" id="UP000237246">
    <property type="component" value="Unassembled WGS sequence"/>
</dbReference>